<evidence type="ECO:0000313" key="2">
    <source>
        <dbReference type="EMBL" id="PZN85101.1"/>
    </source>
</evidence>
<evidence type="ECO:0000313" key="3">
    <source>
        <dbReference type="Proteomes" id="UP000249396"/>
    </source>
</evidence>
<keyword evidence="1" id="KW-0732">Signal</keyword>
<sequence>MKRTMVFALGLLFSASVLAGADHYIRKDGTHIQHLKITKQKGEVKVLLDVDFEPTGSETDKPCSTEISGEAKVVSENELHLKKQAQGEPHYCELKILLNGDEAKIEETQDCVRYFTGDFCRFDSEGKVLAKIK</sequence>
<dbReference type="AlphaFoldDB" id="A0A2W4RMF3"/>
<evidence type="ECO:0000256" key="1">
    <source>
        <dbReference type="SAM" id="SignalP"/>
    </source>
</evidence>
<organism evidence="2 3">
    <name type="scientific">Candidatus Methylumidiphilus alinenensis</name>
    <dbReference type="NCBI Taxonomy" id="2202197"/>
    <lineage>
        <taxon>Bacteria</taxon>
        <taxon>Pseudomonadati</taxon>
        <taxon>Pseudomonadota</taxon>
        <taxon>Gammaproteobacteria</taxon>
        <taxon>Methylococcales</taxon>
        <taxon>Candidatus Methylumidiphilus</taxon>
    </lineage>
</organism>
<name>A0A2W4RMF3_9GAMM</name>
<accession>A0A2W4RMF3</accession>
<proteinExistence type="predicted"/>
<gene>
    <name evidence="2" type="ORF">DM484_01790</name>
</gene>
<feature type="signal peptide" evidence="1">
    <location>
        <begin position="1"/>
        <end position="19"/>
    </location>
</feature>
<dbReference type="Proteomes" id="UP000249396">
    <property type="component" value="Unassembled WGS sequence"/>
</dbReference>
<dbReference type="EMBL" id="QJPH01000134">
    <property type="protein sequence ID" value="PZN85101.1"/>
    <property type="molecule type" value="Genomic_DNA"/>
</dbReference>
<feature type="chain" id="PRO_5016035291" evidence="1">
    <location>
        <begin position="20"/>
        <end position="133"/>
    </location>
</feature>
<protein>
    <submittedName>
        <fullName evidence="2">Uncharacterized protein</fullName>
    </submittedName>
</protein>
<comment type="caution">
    <text evidence="2">The sequence shown here is derived from an EMBL/GenBank/DDBJ whole genome shotgun (WGS) entry which is preliminary data.</text>
</comment>
<reference evidence="2 3" key="1">
    <citation type="journal article" date="2018" name="Aquat. Microb. Ecol.">
        <title>Gammaproteobacterial methanotrophs dominate.</title>
        <authorList>
            <person name="Rissanen A.J."/>
            <person name="Saarenheimo J."/>
            <person name="Tiirola M."/>
            <person name="Peura S."/>
            <person name="Aalto S.L."/>
            <person name="Karvinen A."/>
            <person name="Nykanen H."/>
        </authorList>
    </citation>
    <scope>NUCLEOTIDE SEQUENCE [LARGE SCALE GENOMIC DNA]</scope>
    <source>
        <strain evidence="2">AMbin10</strain>
    </source>
</reference>